<comment type="caution">
    <text evidence="1">The sequence shown here is derived from an EMBL/GenBank/DDBJ whole genome shotgun (WGS) entry which is preliminary data.</text>
</comment>
<organism evidence="1 2">
    <name type="scientific">Amycolatopsis echigonensis</name>
    <dbReference type="NCBI Taxonomy" id="2576905"/>
    <lineage>
        <taxon>Bacteria</taxon>
        <taxon>Bacillati</taxon>
        <taxon>Actinomycetota</taxon>
        <taxon>Actinomycetes</taxon>
        <taxon>Pseudonocardiales</taxon>
        <taxon>Pseudonocardiaceae</taxon>
        <taxon>Amycolatopsis</taxon>
    </lineage>
</organism>
<evidence type="ECO:0000313" key="2">
    <source>
        <dbReference type="Proteomes" id="UP000233750"/>
    </source>
</evidence>
<dbReference type="Proteomes" id="UP000233750">
    <property type="component" value="Unassembled WGS sequence"/>
</dbReference>
<keyword evidence="2" id="KW-1185">Reference proteome</keyword>
<evidence type="ECO:0000313" key="1">
    <source>
        <dbReference type="EMBL" id="PKV95931.1"/>
    </source>
</evidence>
<proteinExistence type="predicted"/>
<dbReference type="AlphaFoldDB" id="A0A2N3WPX0"/>
<accession>A0A2N3WPX0</accession>
<sequence>MASIVIDGVTQPGNTGEGVYPKFILDSRTGFFTIQLAAPTGTPGTYSGGMTAQSFVEGDDAHLYQYRLLVNQYTPPATLPPA</sequence>
<protein>
    <submittedName>
        <fullName evidence="1">Uncharacterized protein</fullName>
    </submittedName>
</protein>
<dbReference type="EMBL" id="PJMY01000003">
    <property type="protein sequence ID" value="PKV95931.1"/>
    <property type="molecule type" value="Genomic_DNA"/>
</dbReference>
<name>A0A2N3WPX0_9PSEU</name>
<dbReference type="RefSeq" id="WP_101438862.1">
    <property type="nucleotide sequence ID" value="NZ_PJMY01000003.1"/>
</dbReference>
<reference evidence="1 2" key="1">
    <citation type="submission" date="2017-12" db="EMBL/GenBank/DDBJ databases">
        <title>Sequencing the genomes of 1000 Actinobacteria strains.</title>
        <authorList>
            <person name="Klenk H.-P."/>
        </authorList>
    </citation>
    <scope>NUCLEOTIDE SEQUENCE [LARGE SCALE GENOMIC DNA]</scope>
    <source>
        <strain evidence="1 2">DSM 45165</strain>
    </source>
</reference>
<gene>
    <name evidence="1" type="ORF">ATK30_6864</name>
</gene>